<organism evidence="6 7">
    <name type="scientific">Agromyces neolithicus</name>
    <dbReference type="NCBI Taxonomy" id="269420"/>
    <lineage>
        <taxon>Bacteria</taxon>
        <taxon>Bacillati</taxon>
        <taxon>Actinomycetota</taxon>
        <taxon>Actinomycetes</taxon>
        <taxon>Micrococcales</taxon>
        <taxon>Microbacteriaceae</taxon>
        <taxon>Agromyces</taxon>
    </lineage>
</organism>
<dbReference type="PROSITE" id="PS50977">
    <property type="entry name" value="HTH_TETR_2"/>
    <property type="match status" value="1"/>
</dbReference>
<keyword evidence="1" id="KW-0805">Transcription regulation</keyword>
<accession>A0ABP4YJU2</accession>
<dbReference type="PANTHER" id="PTHR30055">
    <property type="entry name" value="HTH-TYPE TRANSCRIPTIONAL REGULATOR RUTR"/>
    <property type="match status" value="1"/>
</dbReference>
<dbReference type="InterPro" id="IPR009057">
    <property type="entry name" value="Homeodomain-like_sf"/>
</dbReference>
<keyword evidence="3" id="KW-0804">Transcription</keyword>
<gene>
    <name evidence="6" type="ORF">GCM10009749_33610</name>
</gene>
<dbReference type="Proteomes" id="UP001500002">
    <property type="component" value="Unassembled WGS sequence"/>
</dbReference>
<dbReference type="PRINTS" id="PR00455">
    <property type="entry name" value="HTHTETR"/>
</dbReference>
<dbReference type="InterPro" id="IPR050109">
    <property type="entry name" value="HTH-type_TetR-like_transc_reg"/>
</dbReference>
<proteinExistence type="predicted"/>
<feature type="domain" description="HTH tetR-type" evidence="5">
    <location>
        <begin position="17"/>
        <end position="76"/>
    </location>
</feature>
<comment type="caution">
    <text evidence="6">The sequence shown here is derived from an EMBL/GenBank/DDBJ whole genome shotgun (WGS) entry which is preliminary data.</text>
</comment>
<evidence type="ECO:0000256" key="1">
    <source>
        <dbReference type="ARBA" id="ARBA00023015"/>
    </source>
</evidence>
<evidence type="ECO:0000256" key="4">
    <source>
        <dbReference type="PROSITE-ProRule" id="PRU00335"/>
    </source>
</evidence>
<reference evidence="7" key="1">
    <citation type="journal article" date="2019" name="Int. J. Syst. Evol. Microbiol.">
        <title>The Global Catalogue of Microorganisms (GCM) 10K type strain sequencing project: providing services to taxonomists for standard genome sequencing and annotation.</title>
        <authorList>
            <consortium name="The Broad Institute Genomics Platform"/>
            <consortium name="The Broad Institute Genome Sequencing Center for Infectious Disease"/>
            <person name="Wu L."/>
            <person name="Ma J."/>
        </authorList>
    </citation>
    <scope>NUCLEOTIDE SEQUENCE [LARGE SCALE GENOMIC DNA]</scope>
    <source>
        <strain evidence="7">JCM 14322</strain>
    </source>
</reference>
<evidence type="ECO:0000313" key="7">
    <source>
        <dbReference type="Proteomes" id="UP001500002"/>
    </source>
</evidence>
<protein>
    <recommendedName>
        <fullName evidence="5">HTH tetR-type domain-containing protein</fullName>
    </recommendedName>
</protein>
<dbReference type="InterPro" id="IPR001647">
    <property type="entry name" value="HTH_TetR"/>
</dbReference>
<keyword evidence="7" id="KW-1185">Reference proteome</keyword>
<evidence type="ECO:0000313" key="6">
    <source>
        <dbReference type="EMBL" id="GAA1820300.1"/>
    </source>
</evidence>
<name>A0ABP4YJU2_9MICO</name>
<evidence type="ECO:0000256" key="3">
    <source>
        <dbReference type="ARBA" id="ARBA00023163"/>
    </source>
</evidence>
<dbReference type="PANTHER" id="PTHR30055:SF234">
    <property type="entry name" value="HTH-TYPE TRANSCRIPTIONAL REGULATOR BETI"/>
    <property type="match status" value="1"/>
</dbReference>
<feature type="DNA-binding region" description="H-T-H motif" evidence="4">
    <location>
        <begin position="39"/>
        <end position="58"/>
    </location>
</feature>
<keyword evidence="2 4" id="KW-0238">DNA-binding</keyword>
<dbReference type="Gene3D" id="1.10.357.10">
    <property type="entry name" value="Tetracycline Repressor, domain 2"/>
    <property type="match status" value="1"/>
</dbReference>
<evidence type="ECO:0000256" key="2">
    <source>
        <dbReference type="ARBA" id="ARBA00023125"/>
    </source>
</evidence>
<dbReference type="EMBL" id="BAAANJ010000021">
    <property type="protein sequence ID" value="GAA1820300.1"/>
    <property type="molecule type" value="Genomic_DNA"/>
</dbReference>
<dbReference type="Pfam" id="PF00440">
    <property type="entry name" value="TetR_N"/>
    <property type="match status" value="1"/>
</dbReference>
<dbReference type="SUPFAM" id="SSF46689">
    <property type="entry name" value="Homeodomain-like"/>
    <property type="match status" value="1"/>
</dbReference>
<dbReference type="RefSeq" id="WP_344297711.1">
    <property type="nucleotide sequence ID" value="NZ_BAAANJ010000021.1"/>
</dbReference>
<evidence type="ECO:0000259" key="5">
    <source>
        <dbReference type="PROSITE" id="PS50977"/>
    </source>
</evidence>
<sequence length="205" mass="22818">MEQTSERVKRARPMPVEERQAAIAQATIPLLSQYGRDVTTRQIAEAAGVAEGTLFRAFADKDAIIDAAVARFLDPAPFREALRHIDPTLPFEFKLQLVIDRFHDRFQGIFGVFQALGTRPQPPRDAAREVIVGIFEDLFRADAHRLRVSPEQVFQYVRMVAFASAMPQFGPTVGLEPHELARLIAYGIVTETSGARPSENGTDPC</sequence>